<evidence type="ECO:0000313" key="1">
    <source>
        <dbReference type="EMBL" id="EGO28242.1"/>
    </source>
</evidence>
<dbReference type="GeneID" id="18810129"/>
<dbReference type="HOGENOM" id="CLU_2997874_0_0_1"/>
<dbReference type="AlphaFoldDB" id="F8NJM7"/>
<dbReference type="KEGG" id="sla:SERLADRAFT_366073"/>
<dbReference type="RefSeq" id="XP_007314441.1">
    <property type="nucleotide sequence ID" value="XM_007314379.1"/>
</dbReference>
<reference evidence="1" key="1">
    <citation type="submission" date="2011-04" db="EMBL/GenBank/DDBJ databases">
        <title>Evolution of plant cell wall degrading machinery underlies the functional diversity of forest fungi.</title>
        <authorList>
            <consortium name="US DOE Joint Genome Institute (JGI-PGF)"/>
            <person name="Eastwood D.C."/>
            <person name="Floudas D."/>
            <person name="Binder M."/>
            <person name="Majcherczyk A."/>
            <person name="Schneider P."/>
            <person name="Aerts A."/>
            <person name="Asiegbu F.O."/>
            <person name="Baker S.E."/>
            <person name="Barry K."/>
            <person name="Bendiksby M."/>
            <person name="Blumentritt M."/>
            <person name="Coutinho P.M."/>
            <person name="Cullen D."/>
            <person name="Cullen D."/>
            <person name="Gathman A."/>
            <person name="Goodell B."/>
            <person name="Henrissat B."/>
            <person name="Ihrmark K."/>
            <person name="Kauserud H."/>
            <person name="Kohler A."/>
            <person name="LaButti K."/>
            <person name="Lapidus A."/>
            <person name="Lavin J.L."/>
            <person name="Lee Y.-H."/>
            <person name="Lindquist E."/>
            <person name="Lilly W."/>
            <person name="Lucas S."/>
            <person name="Morin E."/>
            <person name="Murat C."/>
            <person name="Oguiza J.A."/>
            <person name="Park J."/>
            <person name="Pisabarro A.G."/>
            <person name="Riley R."/>
            <person name="Rosling A."/>
            <person name="Salamov A."/>
            <person name="Schmidt O."/>
            <person name="Schmutz J."/>
            <person name="Skrede I."/>
            <person name="Stenlid J."/>
            <person name="Wiebenga A."/>
            <person name="Xie X."/>
            <person name="Kues U."/>
            <person name="Hibbett D.S."/>
            <person name="Hoffmeister D."/>
            <person name="Hogberg N."/>
            <person name="Martin F."/>
            <person name="Grigoriev I.V."/>
            <person name="Watkinson S.C."/>
        </authorList>
    </citation>
    <scope>NUCLEOTIDE SEQUENCE</scope>
    <source>
        <strain evidence="1">S7.9</strain>
    </source>
</reference>
<accession>F8NJM7</accession>
<gene>
    <name evidence="1" type="ORF">SERLADRAFT_366073</name>
</gene>
<proteinExistence type="predicted"/>
<dbReference type="Proteomes" id="UP000008064">
    <property type="component" value="Unassembled WGS sequence"/>
</dbReference>
<protein>
    <submittedName>
        <fullName evidence="1">Uncharacterized protein</fullName>
    </submittedName>
</protein>
<sequence>MFESNFYEIFLNPDYASGQISGLQANLLNPESGPDRFTLARFENCPDTTNILAIWVP</sequence>
<dbReference type="EMBL" id="GL945430">
    <property type="protein sequence ID" value="EGO28242.1"/>
    <property type="molecule type" value="Genomic_DNA"/>
</dbReference>
<organism>
    <name type="scientific">Serpula lacrymans var. lacrymans (strain S7.9)</name>
    <name type="common">Dry rot fungus</name>
    <dbReference type="NCBI Taxonomy" id="578457"/>
    <lineage>
        <taxon>Eukaryota</taxon>
        <taxon>Fungi</taxon>
        <taxon>Dikarya</taxon>
        <taxon>Basidiomycota</taxon>
        <taxon>Agaricomycotina</taxon>
        <taxon>Agaricomycetes</taxon>
        <taxon>Agaricomycetidae</taxon>
        <taxon>Boletales</taxon>
        <taxon>Coniophorineae</taxon>
        <taxon>Serpulaceae</taxon>
        <taxon>Serpula</taxon>
    </lineage>
</organism>
<name>F8NJM7_SERL9</name>